<sequence length="238" mass="26319">MKSKLSLGLAAVLCVIFTATAYSEPSPVVSEKTARVALVREFIREMEVLYRLQETAKKEFAEDGSAAGKLTTSIRAGTRTLFEMQESVDRLGMIKLDNQWGEFRDLLQSFHKERSAALQEMNQMAKAMLSGPVAGVNYGAMTARAPELTAQIEQIDKTMFKMSQALFLALVDEGRLSPDGNLHHLILSKKDRGGMVYTIDTAFGRSLEDEKNSTSIVNAAWAIKYGLTRPTYKAADEP</sequence>
<gene>
    <name evidence="2" type="ORF">FXB38_24270</name>
</gene>
<proteinExistence type="predicted"/>
<protein>
    <submittedName>
        <fullName evidence="2">Uncharacterized protein</fullName>
    </submittedName>
</protein>
<reference evidence="2 3" key="1">
    <citation type="submission" date="2019-08" db="EMBL/GenBank/DDBJ databases">
        <title>Bradyrhizobium hipponensis sp. nov., a rhizobium isolated from a Lupinus angustifolius root nodule in Tunisia.</title>
        <authorList>
            <person name="Off K."/>
            <person name="Rejili M."/>
            <person name="Mars M."/>
            <person name="Brachmann A."/>
            <person name="Marin M."/>
        </authorList>
    </citation>
    <scope>NUCLEOTIDE SEQUENCE [LARGE SCALE GENOMIC DNA]</scope>
    <source>
        <strain evidence="2 3">CTAW11</strain>
    </source>
</reference>
<keyword evidence="3" id="KW-1185">Reference proteome</keyword>
<feature type="chain" id="PRO_5024272623" evidence="1">
    <location>
        <begin position="22"/>
        <end position="238"/>
    </location>
</feature>
<evidence type="ECO:0000256" key="1">
    <source>
        <dbReference type="SAM" id="SignalP"/>
    </source>
</evidence>
<dbReference type="RefSeq" id="WP_148753477.1">
    <property type="nucleotide sequence ID" value="NZ_VSSR01000041.1"/>
</dbReference>
<dbReference type="EMBL" id="VSSR01000041">
    <property type="protein sequence ID" value="TYL80822.1"/>
    <property type="molecule type" value="Genomic_DNA"/>
</dbReference>
<comment type="caution">
    <text evidence="2">The sequence shown here is derived from an EMBL/GenBank/DDBJ whole genome shotgun (WGS) entry which is preliminary data.</text>
</comment>
<evidence type="ECO:0000313" key="3">
    <source>
        <dbReference type="Proteomes" id="UP000324853"/>
    </source>
</evidence>
<evidence type="ECO:0000313" key="2">
    <source>
        <dbReference type="EMBL" id="TYL80822.1"/>
    </source>
</evidence>
<dbReference type="Proteomes" id="UP000324853">
    <property type="component" value="Unassembled WGS sequence"/>
</dbReference>
<accession>A0A5S4WHF5</accession>
<feature type="signal peptide" evidence="1">
    <location>
        <begin position="1"/>
        <end position="21"/>
    </location>
</feature>
<dbReference type="AlphaFoldDB" id="A0A5S4WHF5"/>
<name>A0A5S4WHF5_9BRAD</name>
<keyword evidence="1" id="KW-0732">Signal</keyword>
<organism evidence="2 3">
    <name type="scientific">Bradyrhizobium cytisi</name>
    <dbReference type="NCBI Taxonomy" id="515489"/>
    <lineage>
        <taxon>Bacteria</taxon>
        <taxon>Pseudomonadati</taxon>
        <taxon>Pseudomonadota</taxon>
        <taxon>Alphaproteobacteria</taxon>
        <taxon>Hyphomicrobiales</taxon>
        <taxon>Nitrobacteraceae</taxon>
        <taxon>Bradyrhizobium</taxon>
    </lineage>
</organism>